<sequence>MTETLKFFYAMILFLSLFLITTNVGGSYYGCETDADCPRSMNKDFYLKCVDKKCEWTAKI</sequence>
<proteinExistence type="predicted"/>
<dbReference type="Proteomes" id="UP000265566">
    <property type="component" value="Chromosome 5"/>
</dbReference>
<feature type="domain" description="Late nodulin" evidence="2">
    <location>
        <begin position="1"/>
        <end position="55"/>
    </location>
</feature>
<dbReference type="EMBL" id="PSQE01000005">
    <property type="protein sequence ID" value="RHN56590.1"/>
    <property type="molecule type" value="Genomic_DNA"/>
</dbReference>
<dbReference type="EMBL" id="CM001221">
    <property type="protein sequence ID" value="AES98755.1"/>
    <property type="molecule type" value="Genomic_DNA"/>
</dbReference>
<accession>G7KEA4</accession>
<keyword evidence="1" id="KW-0472">Membrane</keyword>
<gene>
    <name evidence="3" type="ordered locus">MTR_5g072455</name>
    <name evidence="4" type="ORF">MtrunA17_Chr5g0431111</name>
</gene>
<reference evidence="3 6" key="1">
    <citation type="journal article" date="2011" name="Nature">
        <title>The Medicago genome provides insight into the evolution of rhizobial symbioses.</title>
        <authorList>
            <person name="Young N.D."/>
            <person name="Debelle F."/>
            <person name="Oldroyd G.E."/>
            <person name="Geurts R."/>
            <person name="Cannon S.B."/>
            <person name="Udvardi M.K."/>
            <person name="Benedito V.A."/>
            <person name="Mayer K.F."/>
            <person name="Gouzy J."/>
            <person name="Schoof H."/>
            <person name="Van de Peer Y."/>
            <person name="Proost S."/>
            <person name="Cook D.R."/>
            <person name="Meyers B.C."/>
            <person name="Spannagl M."/>
            <person name="Cheung F."/>
            <person name="De Mita S."/>
            <person name="Krishnakumar V."/>
            <person name="Gundlach H."/>
            <person name="Zhou S."/>
            <person name="Mudge J."/>
            <person name="Bharti A.K."/>
            <person name="Murray J.D."/>
            <person name="Naoumkina M.A."/>
            <person name="Rosen B."/>
            <person name="Silverstein K.A."/>
            <person name="Tang H."/>
            <person name="Rombauts S."/>
            <person name="Zhao P.X."/>
            <person name="Zhou P."/>
            <person name="Barbe V."/>
            <person name="Bardou P."/>
            <person name="Bechner M."/>
            <person name="Bellec A."/>
            <person name="Berger A."/>
            <person name="Berges H."/>
            <person name="Bidwell S."/>
            <person name="Bisseling T."/>
            <person name="Choisne N."/>
            <person name="Couloux A."/>
            <person name="Denny R."/>
            <person name="Deshpande S."/>
            <person name="Dai X."/>
            <person name="Doyle J.J."/>
            <person name="Dudez A.M."/>
            <person name="Farmer A.D."/>
            <person name="Fouteau S."/>
            <person name="Franken C."/>
            <person name="Gibelin C."/>
            <person name="Gish J."/>
            <person name="Goldstein S."/>
            <person name="Gonzalez A.J."/>
            <person name="Green P.J."/>
            <person name="Hallab A."/>
            <person name="Hartog M."/>
            <person name="Hua A."/>
            <person name="Humphray S.J."/>
            <person name="Jeong D.H."/>
            <person name="Jing Y."/>
            <person name="Jocker A."/>
            <person name="Kenton S.M."/>
            <person name="Kim D.J."/>
            <person name="Klee K."/>
            <person name="Lai H."/>
            <person name="Lang C."/>
            <person name="Lin S."/>
            <person name="Macmil S.L."/>
            <person name="Magdelenat G."/>
            <person name="Matthews L."/>
            <person name="McCorrison J."/>
            <person name="Monaghan E.L."/>
            <person name="Mun J.H."/>
            <person name="Najar F.Z."/>
            <person name="Nicholson C."/>
            <person name="Noirot C."/>
            <person name="O'Bleness M."/>
            <person name="Paule C.R."/>
            <person name="Poulain J."/>
            <person name="Prion F."/>
            <person name="Qin B."/>
            <person name="Qu C."/>
            <person name="Retzel E.F."/>
            <person name="Riddle C."/>
            <person name="Sallet E."/>
            <person name="Samain S."/>
            <person name="Samson N."/>
            <person name="Sanders I."/>
            <person name="Saurat O."/>
            <person name="Scarpelli C."/>
            <person name="Schiex T."/>
            <person name="Segurens B."/>
            <person name="Severin A.J."/>
            <person name="Sherrier D.J."/>
            <person name="Shi R."/>
            <person name="Sims S."/>
            <person name="Singer S.R."/>
            <person name="Sinharoy S."/>
            <person name="Sterck L."/>
            <person name="Viollet A."/>
            <person name="Wang B.B."/>
            <person name="Wang K."/>
            <person name="Wang M."/>
            <person name="Wang X."/>
            <person name="Warfsmann J."/>
            <person name="Weissenbach J."/>
            <person name="White D.D."/>
            <person name="White J.D."/>
            <person name="Wiley G.B."/>
            <person name="Wincker P."/>
            <person name="Xing Y."/>
            <person name="Yang L."/>
            <person name="Yao Z."/>
            <person name="Ying F."/>
            <person name="Zhai J."/>
            <person name="Zhou L."/>
            <person name="Zuber A."/>
            <person name="Denarie J."/>
            <person name="Dixon R.A."/>
            <person name="May G.D."/>
            <person name="Schwartz D.C."/>
            <person name="Rogers J."/>
            <person name="Quetier F."/>
            <person name="Town C.D."/>
            <person name="Roe B.A."/>
        </authorList>
    </citation>
    <scope>NUCLEOTIDE SEQUENCE [LARGE SCALE GENOMIC DNA]</scope>
    <source>
        <strain evidence="3">A17</strain>
        <strain evidence="5 6">cv. Jemalong A17</strain>
    </source>
</reference>
<protein>
    <submittedName>
        <fullName evidence="3">Nodule Cysteine-Rich (NCR) secreted peptide</fullName>
    </submittedName>
    <submittedName>
        <fullName evidence="4">Putative Late nodulin</fullName>
    </submittedName>
</protein>
<dbReference type="AlphaFoldDB" id="G7KEA4"/>
<dbReference type="HOGENOM" id="CLU_181053_1_1_1"/>
<evidence type="ECO:0000259" key="2">
    <source>
        <dbReference type="Pfam" id="PF07127"/>
    </source>
</evidence>
<evidence type="ECO:0000313" key="5">
    <source>
        <dbReference type="EnsemblPlants" id="AES98755"/>
    </source>
</evidence>
<evidence type="ECO:0000313" key="3">
    <source>
        <dbReference type="EMBL" id="AES98755.1"/>
    </source>
</evidence>
<reference evidence="5" key="3">
    <citation type="submission" date="2015-04" db="UniProtKB">
        <authorList>
            <consortium name="EnsemblPlants"/>
        </authorList>
    </citation>
    <scope>IDENTIFICATION</scope>
    <source>
        <strain evidence="5">cv. Jemalong A17</strain>
    </source>
</reference>
<evidence type="ECO:0000256" key="1">
    <source>
        <dbReference type="SAM" id="Phobius"/>
    </source>
</evidence>
<dbReference type="Proteomes" id="UP000002051">
    <property type="component" value="Chromosome 5"/>
</dbReference>
<evidence type="ECO:0000313" key="6">
    <source>
        <dbReference type="Proteomes" id="UP000002051"/>
    </source>
</evidence>
<keyword evidence="6" id="KW-1185">Reference proteome</keyword>
<dbReference type="Gramene" id="rna32018">
    <property type="protein sequence ID" value="RHN56590.1"/>
    <property type="gene ID" value="gene32018"/>
</dbReference>
<dbReference type="EnsemblPlants" id="AES98755">
    <property type="protein sequence ID" value="AES98755"/>
    <property type="gene ID" value="MTR_5g072455"/>
</dbReference>
<name>G7KEA4_MEDTR</name>
<reference evidence="4" key="4">
    <citation type="journal article" date="2018" name="Nat. Plants">
        <title>Whole-genome landscape of Medicago truncatula symbiotic genes.</title>
        <authorList>
            <person name="Pecrix Y."/>
            <person name="Gamas P."/>
            <person name="Carrere S."/>
        </authorList>
    </citation>
    <scope>NUCLEOTIDE SEQUENCE</scope>
    <source>
        <tissue evidence="4">Leaves</tissue>
    </source>
</reference>
<reference evidence="3 6" key="2">
    <citation type="journal article" date="2014" name="BMC Genomics">
        <title>An improved genome release (version Mt4.0) for the model legume Medicago truncatula.</title>
        <authorList>
            <person name="Tang H."/>
            <person name="Krishnakumar V."/>
            <person name="Bidwell S."/>
            <person name="Rosen B."/>
            <person name="Chan A."/>
            <person name="Zhou S."/>
            <person name="Gentzbittel L."/>
            <person name="Childs K.L."/>
            <person name="Yandell M."/>
            <person name="Gundlach H."/>
            <person name="Mayer K.F."/>
            <person name="Schwartz D.C."/>
            <person name="Town C.D."/>
        </authorList>
    </citation>
    <scope>GENOME REANNOTATION</scope>
    <source>
        <strain evidence="5 6">cv. Jemalong A17</strain>
    </source>
</reference>
<feature type="transmembrane region" description="Helical" evidence="1">
    <location>
        <begin position="7"/>
        <end position="29"/>
    </location>
</feature>
<organism evidence="3 6">
    <name type="scientific">Medicago truncatula</name>
    <name type="common">Barrel medic</name>
    <name type="synonym">Medicago tribuloides</name>
    <dbReference type="NCBI Taxonomy" id="3880"/>
    <lineage>
        <taxon>Eukaryota</taxon>
        <taxon>Viridiplantae</taxon>
        <taxon>Streptophyta</taxon>
        <taxon>Embryophyta</taxon>
        <taxon>Tracheophyta</taxon>
        <taxon>Spermatophyta</taxon>
        <taxon>Magnoliopsida</taxon>
        <taxon>eudicotyledons</taxon>
        <taxon>Gunneridae</taxon>
        <taxon>Pentapetalae</taxon>
        <taxon>rosids</taxon>
        <taxon>fabids</taxon>
        <taxon>Fabales</taxon>
        <taxon>Fabaceae</taxon>
        <taxon>Papilionoideae</taxon>
        <taxon>50 kb inversion clade</taxon>
        <taxon>NPAAA clade</taxon>
        <taxon>Hologalegina</taxon>
        <taxon>IRL clade</taxon>
        <taxon>Trifolieae</taxon>
        <taxon>Medicago</taxon>
    </lineage>
</organism>
<dbReference type="GO" id="GO:0046872">
    <property type="term" value="F:metal ion binding"/>
    <property type="evidence" value="ECO:0007669"/>
    <property type="project" value="InterPro"/>
</dbReference>
<dbReference type="Pfam" id="PF07127">
    <property type="entry name" value="Nodulin_late"/>
    <property type="match status" value="1"/>
</dbReference>
<dbReference type="PaxDb" id="3880-AES98755"/>
<keyword evidence="1" id="KW-0812">Transmembrane</keyword>
<keyword evidence="1" id="KW-1133">Transmembrane helix</keyword>
<evidence type="ECO:0000313" key="4">
    <source>
        <dbReference type="EMBL" id="RHN56590.1"/>
    </source>
</evidence>
<dbReference type="InterPro" id="IPR009810">
    <property type="entry name" value="Nodulin_late_dom"/>
</dbReference>